<reference evidence="7 8" key="1">
    <citation type="journal article" date="2016" name="Front. Microbiol.">
        <title>Comprehensive Phylogenetic Analysis of Bovine Non-aureus Staphylococci Species Based on Whole-Genome Sequencing.</title>
        <authorList>
            <person name="Naushad S."/>
            <person name="Barkema H.W."/>
            <person name="Luby C."/>
            <person name="Condas L.A."/>
            <person name="Nobrega D.B."/>
            <person name="Carson D.A."/>
            <person name="De Buck J."/>
        </authorList>
    </citation>
    <scope>NUCLEOTIDE SEQUENCE [LARGE SCALE GENOMIC DNA]</scope>
    <source>
        <strain evidence="7 8">SNUC 4781</strain>
    </source>
</reference>
<feature type="transmembrane region" description="Helical" evidence="5">
    <location>
        <begin position="12"/>
        <end position="31"/>
    </location>
</feature>
<dbReference type="InterPro" id="IPR039421">
    <property type="entry name" value="Type_1_exporter"/>
</dbReference>
<organism evidence="7 8">
    <name type="scientific">Staphylococcus gallinarum</name>
    <dbReference type="NCBI Taxonomy" id="1293"/>
    <lineage>
        <taxon>Bacteria</taxon>
        <taxon>Bacillati</taxon>
        <taxon>Bacillota</taxon>
        <taxon>Bacilli</taxon>
        <taxon>Bacillales</taxon>
        <taxon>Staphylococcaceae</taxon>
        <taxon>Staphylococcus</taxon>
    </lineage>
</organism>
<evidence type="ECO:0000256" key="3">
    <source>
        <dbReference type="ARBA" id="ARBA00022989"/>
    </source>
</evidence>
<dbReference type="GO" id="GO:0005886">
    <property type="term" value="C:plasma membrane"/>
    <property type="evidence" value="ECO:0007669"/>
    <property type="project" value="UniProtKB-SubCell"/>
</dbReference>
<dbReference type="GO" id="GO:0005524">
    <property type="term" value="F:ATP binding"/>
    <property type="evidence" value="ECO:0007669"/>
    <property type="project" value="InterPro"/>
</dbReference>
<keyword evidence="4 5" id="KW-0472">Membrane</keyword>
<name>A0A3A0V9F7_STAGA</name>
<evidence type="ECO:0000256" key="5">
    <source>
        <dbReference type="SAM" id="Phobius"/>
    </source>
</evidence>
<feature type="non-terminal residue" evidence="7">
    <location>
        <position position="246"/>
    </location>
</feature>
<feature type="transmembrane region" description="Helical" evidence="5">
    <location>
        <begin position="82"/>
        <end position="104"/>
    </location>
</feature>
<evidence type="ECO:0000313" key="7">
    <source>
        <dbReference type="EMBL" id="RIP24195.1"/>
    </source>
</evidence>
<comment type="subcellular location">
    <subcellularLocation>
        <location evidence="1">Cell membrane</location>
        <topology evidence="1">Multi-pass membrane protein</topology>
    </subcellularLocation>
</comment>
<dbReference type="PANTHER" id="PTHR24221:SF654">
    <property type="entry name" value="ATP-BINDING CASSETTE SUB-FAMILY B MEMBER 6"/>
    <property type="match status" value="1"/>
</dbReference>
<dbReference type="AlphaFoldDB" id="A0A3A0V9F7"/>
<protein>
    <submittedName>
        <fullName evidence="7">Peptide cleavage/export ABC transporter</fullName>
    </submittedName>
</protein>
<proteinExistence type="predicted"/>
<accession>A0A3A0V9F7</accession>
<dbReference type="InterPro" id="IPR036640">
    <property type="entry name" value="ABC1_TM_sf"/>
</dbReference>
<dbReference type="Gene3D" id="1.20.1560.10">
    <property type="entry name" value="ABC transporter type 1, transmembrane domain"/>
    <property type="match status" value="1"/>
</dbReference>
<feature type="transmembrane region" description="Helical" evidence="5">
    <location>
        <begin position="110"/>
        <end position="129"/>
    </location>
</feature>
<dbReference type="CDD" id="cd18570">
    <property type="entry name" value="ABC_6TM_PCAT1_LagD_like"/>
    <property type="match status" value="1"/>
</dbReference>
<gene>
    <name evidence="7" type="ORF">BUZ14_15155</name>
</gene>
<dbReference type="GO" id="GO:0140359">
    <property type="term" value="F:ABC-type transporter activity"/>
    <property type="evidence" value="ECO:0007669"/>
    <property type="project" value="InterPro"/>
</dbReference>
<comment type="caution">
    <text evidence="7">The sequence shown here is derived from an EMBL/GenBank/DDBJ whole genome shotgun (WGS) entry which is preliminary data.</text>
</comment>
<feature type="domain" description="ABC transmembrane type-1" evidence="6">
    <location>
        <begin position="1"/>
        <end position="246"/>
    </location>
</feature>
<evidence type="ECO:0000256" key="4">
    <source>
        <dbReference type="ARBA" id="ARBA00023136"/>
    </source>
</evidence>
<keyword evidence="2 5" id="KW-0812">Transmembrane</keyword>
<keyword evidence="3 5" id="KW-1133">Transmembrane helix</keyword>
<evidence type="ECO:0000313" key="8">
    <source>
        <dbReference type="Proteomes" id="UP000265541"/>
    </source>
</evidence>
<dbReference type="Proteomes" id="UP000265541">
    <property type="component" value="Unassembled WGS sequence"/>
</dbReference>
<dbReference type="EMBL" id="QYJN01000253">
    <property type="protein sequence ID" value="RIP24195.1"/>
    <property type="molecule type" value="Genomic_DNA"/>
</dbReference>
<dbReference type="PANTHER" id="PTHR24221">
    <property type="entry name" value="ATP-BINDING CASSETTE SUB-FAMILY B"/>
    <property type="match status" value="1"/>
</dbReference>
<sequence>MPSTFVDNLHNVSIAILILYLIYLFTTFLRYQLVLNMGIKVNEYLMLKYYHHTLHLRMNFFETRKEGEILSRFRDTDKIREAFSSVTITLFVDIIMIILGSIILFIQSQILFYVVLCLIPVYILLAILFKKPFEKYNRQEMEENASLSSSFIEGIKGIDTIKSYNIEEKFFKKTNKIFNGLINRIYKLGIYTNIQISFKDFMTLTSTLIILWVGSIQVISGNITLGELLTFNALVVYYIGPIERLI</sequence>
<evidence type="ECO:0000259" key="6">
    <source>
        <dbReference type="PROSITE" id="PS50929"/>
    </source>
</evidence>
<evidence type="ECO:0000256" key="1">
    <source>
        <dbReference type="ARBA" id="ARBA00004651"/>
    </source>
</evidence>
<dbReference type="PROSITE" id="PS50929">
    <property type="entry name" value="ABC_TM1F"/>
    <property type="match status" value="1"/>
</dbReference>
<dbReference type="InterPro" id="IPR011527">
    <property type="entry name" value="ABC1_TM_dom"/>
</dbReference>
<dbReference type="Pfam" id="PF00664">
    <property type="entry name" value="ABC_membrane"/>
    <property type="match status" value="1"/>
</dbReference>
<evidence type="ECO:0000256" key="2">
    <source>
        <dbReference type="ARBA" id="ARBA00022692"/>
    </source>
</evidence>
<dbReference type="SUPFAM" id="SSF90123">
    <property type="entry name" value="ABC transporter transmembrane region"/>
    <property type="match status" value="1"/>
</dbReference>
<dbReference type="GO" id="GO:0034040">
    <property type="term" value="F:ATPase-coupled lipid transmembrane transporter activity"/>
    <property type="evidence" value="ECO:0007669"/>
    <property type="project" value="TreeGrafter"/>
</dbReference>